<dbReference type="SUPFAM" id="SSF46785">
    <property type="entry name" value="Winged helix' DNA-binding domain"/>
    <property type="match status" value="1"/>
</dbReference>
<dbReference type="Pfam" id="PF03466">
    <property type="entry name" value="LysR_substrate"/>
    <property type="match status" value="1"/>
</dbReference>
<evidence type="ECO:0000259" key="5">
    <source>
        <dbReference type="PROSITE" id="PS50931"/>
    </source>
</evidence>
<dbReference type="Gene3D" id="3.40.190.10">
    <property type="entry name" value="Periplasmic binding protein-like II"/>
    <property type="match status" value="2"/>
</dbReference>
<dbReference type="InterPro" id="IPR036388">
    <property type="entry name" value="WH-like_DNA-bd_sf"/>
</dbReference>
<reference evidence="6 7" key="1">
    <citation type="submission" date="2020-08" db="EMBL/GenBank/DDBJ databases">
        <title>Sequencing the genomes of 1000 actinobacteria strains.</title>
        <authorList>
            <person name="Klenk H.-P."/>
        </authorList>
    </citation>
    <scope>NUCLEOTIDE SEQUENCE [LARGE SCALE GENOMIC DNA]</scope>
    <source>
        <strain evidence="6 7">DSM 43149</strain>
    </source>
</reference>
<dbReference type="RefSeq" id="WP_184996761.1">
    <property type="nucleotide sequence ID" value="NZ_BOMK01000021.1"/>
</dbReference>
<dbReference type="PANTHER" id="PTHR30126">
    <property type="entry name" value="HTH-TYPE TRANSCRIPTIONAL REGULATOR"/>
    <property type="match status" value="1"/>
</dbReference>
<accession>A0A7W7I3K4</accession>
<evidence type="ECO:0000256" key="3">
    <source>
        <dbReference type="ARBA" id="ARBA00023125"/>
    </source>
</evidence>
<dbReference type="AlphaFoldDB" id="A0A7W7I3K4"/>
<dbReference type="GO" id="GO:0000976">
    <property type="term" value="F:transcription cis-regulatory region binding"/>
    <property type="evidence" value="ECO:0007669"/>
    <property type="project" value="TreeGrafter"/>
</dbReference>
<comment type="caution">
    <text evidence="6">The sequence shown here is derived from an EMBL/GenBank/DDBJ whole genome shotgun (WGS) entry which is preliminary data.</text>
</comment>
<dbReference type="InterPro" id="IPR005119">
    <property type="entry name" value="LysR_subst-bd"/>
</dbReference>
<evidence type="ECO:0000313" key="7">
    <source>
        <dbReference type="Proteomes" id="UP000578112"/>
    </source>
</evidence>
<dbReference type="Proteomes" id="UP000578112">
    <property type="component" value="Unassembled WGS sequence"/>
</dbReference>
<evidence type="ECO:0000256" key="1">
    <source>
        <dbReference type="ARBA" id="ARBA00009437"/>
    </source>
</evidence>
<name>A0A7W7I3K4_9ACTN</name>
<dbReference type="PRINTS" id="PR00039">
    <property type="entry name" value="HTHLYSR"/>
</dbReference>
<keyword evidence="2" id="KW-0805">Transcription regulation</keyword>
<sequence>MDLDLLAVFLDIYRTGSLSAAAGLRGVSQPAISGQLARLEREVGAPLFVRTHRGATPTERADDLARRAGPHLDALRRSLATGEPAPEPLGTIRIGGPAEGMTARILPALTPLIENGLRVRASFGLAADLLAALARGELDLVVSAIRPTARGLLATPLIDEEFVLLGPPSLARTVDPAALAADPPRALAHLPLVAYAEDLPIIRRYWRSEFGRRPPNEVVLTAPDLRAVLAAVVAGAGVSVLPRFLAEAALSAGSVLELHRPEVEPLNTIFLAVAAGRRHDPTIAAVHGRLLDRARQWGSL</sequence>
<evidence type="ECO:0000256" key="2">
    <source>
        <dbReference type="ARBA" id="ARBA00023015"/>
    </source>
</evidence>
<dbReference type="InterPro" id="IPR000847">
    <property type="entry name" value="LysR_HTH_N"/>
</dbReference>
<organism evidence="6 7">
    <name type="scientific">Actinoplanes digitatis</name>
    <dbReference type="NCBI Taxonomy" id="1868"/>
    <lineage>
        <taxon>Bacteria</taxon>
        <taxon>Bacillati</taxon>
        <taxon>Actinomycetota</taxon>
        <taxon>Actinomycetes</taxon>
        <taxon>Micromonosporales</taxon>
        <taxon>Micromonosporaceae</taxon>
        <taxon>Actinoplanes</taxon>
    </lineage>
</organism>
<dbReference type="Pfam" id="PF00126">
    <property type="entry name" value="HTH_1"/>
    <property type="match status" value="1"/>
</dbReference>
<keyword evidence="4" id="KW-0804">Transcription</keyword>
<dbReference type="PROSITE" id="PS50931">
    <property type="entry name" value="HTH_LYSR"/>
    <property type="match status" value="1"/>
</dbReference>
<keyword evidence="7" id="KW-1185">Reference proteome</keyword>
<protein>
    <submittedName>
        <fullName evidence="6">DNA-binding transcriptional LysR family regulator</fullName>
    </submittedName>
</protein>
<proteinExistence type="inferred from homology"/>
<dbReference type="PANTHER" id="PTHR30126:SF39">
    <property type="entry name" value="HTH-TYPE TRANSCRIPTIONAL REGULATOR CYSL"/>
    <property type="match status" value="1"/>
</dbReference>
<evidence type="ECO:0000256" key="4">
    <source>
        <dbReference type="ARBA" id="ARBA00023163"/>
    </source>
</evidence>
<dbReference type="InterPro" id="IPR036390">
    <property type="entry name" value="WH_DNA-bd_sf"/>
</dbReference>
<gene>
    <name evidence="6" type="ORF">BJ971_006302</name>
</gene>
<evidence type="ECO:0000313" key="6">
    <source>
        <dbReference type="EMBL" id="MBB4765746.1"/>
    </source>
</evidence>
<dbReference type="SUPFAM" id="SSF53850">
    <property type="entry name" value="Periplasmic binding protein-like II"/>
    <property type="match status" value="1"/>
</dbReference>
<keyword evidence="3 6" id="KW-0238">DNA-binding</keyword>
<dbReference type="EMBL" id="JACHNH010000001">
    <property type="protein sequence ID" value="MBB4765746.1"/>
    <property type="molecule type" value="Genomic_DNA"/>
</dbReference>
<comment type="similarity">
    <text evidence="1">Belongs to the LysR transcriptional regulatory family.</text>
</comment>
<dbReference type="GO" id="GO:0003700">
    <property type="term" value="F:DNA-binding transcription factor activity"/>
    <property type="evidence" value="ECO:0007669"/>
    <property type="project" value="InterPro"/>
</dbReference>
<feature type="domain" description="HTH lysR-type" evidence="5">
    <location>
        <begin position="1"/>
        <end position="58"/>
    </location>
</feature>
<dbReference type="Gene3D" id="1.10.10.10">
    <property type="entry name" value="Winged helix-like DNA-binding domain superfamily/Winged helix DNA-binding domain"/>
    <property type="match status" value="1"/>
</dbReference>